<dbReference type="PATRIC" id="fig|749414.3.peg.9073"/>
<dbReference type="AlphaFoldDB" id="D7BY47"/>
<name>D7BY47_STRBB</name>
<keyword evidence="2" id="KW-1185">Reference proteome</keyword>
<dbReference type="Proteomes" id="UP000000377">
    <property type="component" value="Chromosome"/>
</dbReference>
<proteinExistence type="predicted"/>
<accession>D7BY47</accession>
<evidence type="ECO:0000313" key="2">
    <source>
        <dbReference type="Proteomes" id="UP000000377"/>
    </source>
</evidence>
<reference evidence="1 2" key="1">
    <citation type="journal article" date="2010" name="J. Bacteriol.">
        <title>Genome sequence of the milbemycin-producing bacterium Streptomyces bingchenggensis.</title>
        <authorList>
            <person name="Wang X.J."/>
            <person name="Yan Y.J."/>
            <person name="Zhang B."/>
            <person name="An J."/>
            <person name="Wang J.J."/>
            <person name="Tian J."/>
            <person name="Jiang L."/>
            <person name="Chen Y.H."/>
            <person name="Huang S.X."/>
            <person name="Yin M."/>
            <person name="Zhang J."/>
            <person name="Gao A.L."/>
            <person name="Liu C.X."/>
            <person name="Zhu Z.X."/>
            <person name="Xiang W.S."/>
        </authorList>
    </citation>
    <scope>NUCLEOTIDE SEQUENCE [LARGE SCALE GENOMIC DNA]</scope>
    <source>
        <strain evidence="1 2">BCW-1</strain>
    </source>
</reference>
<dbReference type="STRING" id="749414.SBI_08809"/>
<sequence length="41" mass="4196">MFRQPFFELVSAVADAPKAAVVFLAAPAVACASACLDGARL</sequence>
<dbReference type="HOGENOM" id="CLU_3277063_0_0_11"/>
<evidence type="ECO:0000313" key="1">
    <source>
        <dbReference type="EMBL" id="ADI11927.1"/>
    </source>
</evidence>
<gene>
    <name evidence="1" type="ordered locus">SBI_08809</name>
</gene>
<dbReference type="EMBL" id="CP002047">
    <property type="protein sequence ID" value="ADI11927.1"/>
    <property type="molecule type" value="Genomic_DNA"/>
</dbReference>
<organism evidence="1 2">
    <name type="scientific">Streptomyces bingchenggensis (strain BCW-1)</name>
    <dbReference type="NCBI Taxonomy" id="749414"/>
    <lineage>
        <taxon>Bacteria</taxon>
        <taxon>Bacillati</taxon>
        <taxon>Actinomycetota</taxon>
        <taxon>Actinomycetes</taxon>
        <taxon>Kitasatosporales</taxon>
        <taxon>Streptomycetaceae</taxon>
        <taxon>Streptomyces</taxon>
    </lineage>
</organism>
<dbReference type="KEGG" id="sbh:SBI_08809"/>
<protein>
    <submittedName>
        <fullName evidence="1">Uncharacterized protein</fullName>
    </submittedName>
</protein>